<evidence type="ECO:0000313" key="1">
    <source>
        <dbReference type="EMBL" id="GAA0728078.1"/>
    </source>
</evidence>
<evidence type="ECO:0000313" key="2">
    <source>
        <dbReference type="Proteomes" id="UP001500339"/>
    </source>
</evidence>
<dbReference type="EMBL" id="BAAACF010000003">
    <property type="protein sequence ID" value="GAA0728078.1"/>
    <property type="molecule type" value="Genomic_DNA"/>
</dbReference>
<reference evidence="1 2" key="1">
    <citation type="journal article" date="2019" name="Int. J. Syst. Evol. Microbiol.">
        <title>The Global Catalogue of Microorganisms (GCM) 10K type strain sequencing project: providing services to taxonomists for standard genome sequencing and annotation.</title>
        <authorList>
            <consortium name="The Broad Institute Genomics Platform"/>
            <consortium name="The Broad Institute Genome Sequencing Center for Infectious Disease"/>
            <person name="Wu L."/>
            <person name="Ma J."/>
        </authorList>
    </citation>
    <scope>NUCLEOTIDE SEQUENCE [LARGE SCALE GENOMIC DNA]</scope>
    <source>
        <strain evidence="1 2">JCM 1405</strain>
    </source>
</reference>
<dbReference type="Proteomes" id="UP001500339">
    <property type="component" value="Unassembled WGS sequence"/>
</dbReference>
<accession>A0ABN1J4U7</accession>
<proteinExistence type="predicted"/>
<keyword evidence="2" id="KW-1185">Reference proteome</keyword>
<sequence>MFGYVTPCKMELKLKDYEKFKSYYCGLCKAIKNNFGNIPRFVLNYDMTFLAILLDSIEDSCPKYETQRCMVHPIKKKIVLEENKPLKYAAFCNVSLTYFKLIDNIKDEQSLKSKILKRILSSYINKNHTLYEESFNNIDKILKDLYALEENNISSSIDELSHPFAYLTGYILSSYISEDNEVSNNLYNLGYNLGKWIYILDAWDDLERDMKENKFNGINSVFNKDNKSYEALILNTKDRINLILTFCARQCLHFMNKLPLKKNEELLYNILQFGLMEKIDTVFKRSEKCNGKSI</sequence>
<dbReference type="RefSeq" id="WP_343770390.1">
    <property type="nucleotide sequence ID" value="NZ_BAAACF010000003.1"/>
</dbReference>
<dbReference type="InterPro" id="IPR043740">
    <property type="entry name" value="DUF5685"/>
</dbReference>
<dbReference type="Pfam" id="PF18937">
    <property type="entry name" value="DUF5685"/>
    <property type="match status" value="1"/>
</dbReference>
<protein>
    <submittedName>
        <fullName evidence="1">DUF5685 family protein</fullName>
    </submittedName>
</protein>
<organism evidence="1 2">
    <name type="scientific">Clostridium malenominatum</name>
    <dbReference type="NCBI Taxonomy" id="1539"/>
    <lineage>
        <taxon>Bacteria</taxon>
        <taxon>Bacillati</taxon>
        <taxon>Bacillota</taxon>
        <taxon>Clostridia</taxon>
        <taxon>Eubacteriales</taxon>
        <taxon>Clostridiaceae</taxon>
        <taxon>Clostridium</taxon>
    </lineage>
</organism>
<name>A0ABN1J4U7_9CLOT</name>
<gene>
    <name evidence="1" type="ORF">GCM10008905_26470</name>
</gene>
<comment type="caution">
    <text evidence="1">The sequence shown here is derived from an EMBL/GenBank/DDBJ whole genome shotgun (WGS) entry which is preliminary data.</text>
</comment>